<sequence>MKRQIVPALPTERAQYERWYRLGLAAMTAVSARLRAEQRATGSETVSWFPQFVVRCSAVHADARITTVETVVHSLPVQPTAVRVAPNWVELTFELSQYADVPAWRASDGALWRLYDGLLTSLIGTAFEPLTQIRVGLTWYGDGQAGAREVMRPKFNLYDARQTRVTMVPNVQGPRLTVSPGGRWQRQTKIGAVVKKS</sequence>
<gene>
    <name evidence="1" type="ORF">ACFFGS_04360</name>
</gene>
<accession>A0ABV6K1K3</accession>
<comment type="caution">
    <text evidence="1">The sequence shown here is derived from an EMBL/GenBank/DDBJ whole genome shotgun (WGS) entry which is preliminary data.</text>
</comment>
<reference evidence="1 2" key="1">
    <citation type="submission" date="2024-09" db="EMBL/GenBank/DDBJ databases">
        <authorList>
            <person name="Sun Q."/>
            <person name="Mori K."/>
        </authorList>
    </citation>
    <scope>NUCLEOTIDE SEQUENCE [LARGE SCALE GENOMIC DNA]</scope>
    <source>
        <strain evidence="1 2">TBRC 4575</strain>
    </source>
</reference>
<dbReference type="RefSeq" id="WP_137644563.1">
    <property type="nucleotide sequence ID" value="NZ_BAABRM010000007.1"/>
</dbReference>
<keyword evidence="2" id="KW-1185">Reference proteome</keyword>
<organism evidence="1 2">
    <name type="scientific">Lactiplantibacillus plajomi</name>
    <dbReference type="NCBI Taxonomy" id="1457217"/>
    <lineage>
        <taxon>Bacteria</taxon>
        <taxon>Bacillati</taxon>
        <taxon>Bacillota</taxon>
        <taxon>Bacilli</taxon>
        <taxon>Lactobacillales</taxon>
        <taxon>Lactobacillaceae</taxon>
        <taxon>Lactiplantibacillus</taxon>
    </lineage>
</organism>
<protein>
    <submittedName>
        <fullName evidence="1">Uncharacterized protein</fullName>
    </submittedName>
</protein>
<dbReference type="Proteomes" id="UP001589855">
    <property type="component" value="Unassembled WGS sequence"/>
</dbReference>
<evidence type="ECO:0000313" key="1">
    <source>
        <dbReference type="EMBL" id="MFC0423355.1"/>
    </source>
</evidence>
<proteinExistence type="predicted"/>
<name>A0ABV6K1K3_9LACO</name>
<evidence type="ECO:0000313" key="2">
    <source>
        <dbReference type="Proteomes" id="UP001589855"/>
    </source>
</evidence>
<dbReference type="EMBL" id="JBHLUK010000024">
    <property type="protein sequence ID" value="MFC0423355.1"/>
    <property type="molecule type" value="Genomic_DNA"/>
</dbReference>